<dbReference type="EMBL" id="LSYV01000012">
    <property type="protein sequence ID" value="KXZ51779.1"/>
    <property type="molecule type" value="Genomic_DNA"/>
</dbReference>
<keyword evidence="4 6" id="KW-0479">Metal-binding</keyword>
<dbReference type="Gene3D" id="1.10.490.10">
    <property type="entry name" value="Globins"/>
    <property type="match status" value="1"/>
</dbReference>
<dbReference type="SUPFAM" id="SSF46458">
    <property type="entry name" value="Globin-like"/>
    <property type="match status" value="1"/>
</dbReference>
<evidence type="ECO:0000256" key="6">
    <source>
        <dbReference type="PIRSR" id="PIRSR002030-1"/>
    </source>
</evidence>
<comment type="similarity">
    <text evidence="1">Belongs to the truncated hemoglobin family. Group I subfamily.</text>
</comment>
<comment type="cofactor">
    <cofactor evidence="6">
        <name>heme</name>
        <dbReference type="ChEBI" id="CHEBI:30413"/>
    </cofactor>
    <text evidence="6">Binds 1 heme group per subunit.</text>
</comment>
<sequence>MTGSLYDRLGGLAAIEAAVGVFYKRIISDPELSPFFEGVDMRKQERKQMAFMTYVFGGAGEYQGRDLAAAHKRLILEKGLNEGHFDKVAVHLEETLRSLGVPEDLVGEAMTIVATAKPAIFGSA</sequence>
<protein>
    <recommendedName>
        <fullName evidence="9">Group 1 truncated hemoglobin</fullName>
    </recommendedName>
</protein>
<dbReference type="InterPro" id="IPR009050">
    <property type="entry name" value="Globin-like_sf"/>
</dbReference>
<accession>A0A150GPM3</accession>
<keyword evidence="5 6" id="KW-0408">Iron</keyword>
<gene>
    <name evidence="7" type="ORF">GPECTOR_11g222</name>
</gene>
<dbReference type="GO" id="GO:0046872">
    <property type="term" value="F:metal ion binding"/>
    <property type="evidence" value="ECO:0007669"/>
    <property type="project" value="UniProtKB-KW"/>
</dbReference>
<keyword evidence="3 6" id="KW-0349">Heme</keyword>
<name>A0A150GPM3_GONPE</name>
<dbReference type="AlphaFoldDB" id="A0A150GPM3"/>
<evidence type="ECO:0000256" key="3">
    <source>
        <dbReference type="ARBA" id="ARBA00022617"/>
    </source>
</evidence>
<evidence type="ECO:0008006" key="9">
    <source>
        <dbReference type="Google" id="ProtNLM"/>
    </source>
</evidence>
<dbReference type="InterPro" id="IPR012292">
    <property type="entry name" value="Globin/Proto"/>
</dbReference>
<dbReference type="SMR" id="A0A150GPM3"/>
<dbReference type="OrthoDB" id="514183at2759"/>
<dbReference type="CDD" id="cd00454">
    <property type="entry name" value="TrHb1_N"/>
    <property type="match status" value="1"/>
</dbReference>
<evidence type="ECO:0000256" key="1">
    <source>
        <dbReference type="ARBA" id="ARBA00009660"/>
    </source>
</evidence>
<comment type="caution">
    <text evidence="7">The sequence shown here is derived from an EMBL/GenBank/DDBJ whole genome shotgun (WGS) entry which is preliminary data.</text>
</comment>
<feature type="binding site" description="proximal binding residue" evidence="6">
    <location>
        <position position="71"/>
    </location>
    <ligand>
        <name>heme</name>
        <dbReference type="ChEBI" id="CHEBI:30413"/>
    </ligand>
    <ligandPart>
        <name>Fe</name>
        <dbReference type="ChEBI" id="CHEBI:18248"/>
    </ligandPart>
</feature>
<evidence type="ECO:0000256" key="5">
    <source>
        <dbReference type="ARBA" id="ARBA00023004"/>
    </source>
</evidence>
<dbReference type="Proteomes" id="UP000075714">
    <property type="component" value="Unassembled WGS sequence"/>
</dbReference>
<dbReference type="Pfam" id="PF01152">
    <property type="entry name" value="Bac_globin"/>
    <property type="match status" value="1"/>
</dbReference>
<dbReference type="InterPro" id="IPR001486">
    <property type="entry name" value="Hemoglobin_trunc"/>
</dbReference>
<dbReference type="GO" id="GO:0019825">
    <property type="term" value="F:oxygen binding"/>
    <property type="evidence" value="ECO:0007669"/>
    <property type="project" value="InterPro"/>
</dbReference>
<dbReference type="STRING" id="33097.A0A150GPM3"/>
<evidence type="ECO:0000256" key="2">
    <source>
        <dbReference type="ARBA" id="ARBA00022448"/>
    </source>
</evidence>
<keyword evidence="8" id="KW-1185">Reference proteome</keyword>
<proteinExistence type="inferred from homology"/>
<organism evidence="7 8">
    <name type="scientific">Gonium pectorale</name>
    <name type="common">Green alga</name>
    <dbReference type="NCBI Taxonomy" id="33097"/>
    <lineage>
        <taxon>Eukaryota</taxon>
        <taxon>Viridiplantae</taxon>
        <taxon>Chlorophyta</taxon>
        <taxon>core chlorophytes</taxon>
        <taxon>Chlorophyceae</taxon>
        <taxon>CS clade</taxon>
        <taxon>Chlamydomonadales</taxon>
        <taxon>Volvocaceae</taxon>
        <taxon>Gonium</taxon>
    </lineage>
</organism>
<evidence type="ECO:0000256" key="4">
    <source>
        <dbReference type="ARBA" id="ARBA00022723"/>
    </source>
</evidence>
<evidence type="ECO:0000313" key="7">
    <source>
        <dbReference type="EMBL" id="KXZ51779.1"/>
    </source>
</evidence>
<evidence type="ECO:0000313" key="8">
    <source>
        <dbReference type="Proteomes" id="UP000075714"/>
    </source>
</evidence>
<dbReference type="GO" id="GO:0020037">
    <property type="term" value="F:heme binding"/>
    <property type="evidence" value="ECO:0007669"/>
    <property type="project" value="InterPro"/>
</dbReference>
<dbReference type="InterPro" id="IPR016339">
    <property type="entry name" value="Hemoglobin_trunc_I"/>
</dbReference>
<keyword evidence="2" id="KW-0813">Transport</keyword>
<reference evidence="8" key="1">
    <citation type="journal article" date="2016" name="Nat. Commun.">
        <title>The Gonium pectorale genome demonstrates co-option of cell cycle regulation during the evolution of multicellularity.</title>
        <authorList>
            <person name="Hanschen E.R."/>
            <person name="Marriage T.N."/>
            <person name="Ferris P.J."/>
            <person name="Hamaji T."/>
            <person name="Toyoda A."/>
            <person name="Fujiyama A."/>
            <person name="Neme R."/>
            <person name="Noguchi H."/>
            <person name="Minakuchi Y."/>
            <person name="Suzuki M."/>
            <person name="Kawai-Toyooka H."/>
            <person name="Smith D.R."/>
            <person name="Sparks H."/>
            <person name="Anderson J."/>
            <person name="Bakaric R."/>
            <person name="Luria V."/>
            <person name="Karger A."/>
            <person name="Kirschner M.W."/>
            <person name="Durand P.M."/>
            <person name="Michod R.E."/>
            <person name="Nozaki H."/>
            <person name="Olson B.J."/>
        </authorList>
    </citation>
    <scope>NUCLEOTIDE SEQUENCE [LARGE SCALE GENOMIC DNA]</scope>
    <source>
        <strain evidence="8">NIES-2863</strain>
    </source>
</reference>
<dbReference type="PIRSF" id="PIRSF002030">
    <property type="entry name" value="Globin_Protozoa/Cyanobacteria"/>
    <property type="match status" value="1"/>
</dbReference>